<gene>
    <name evidence="1" type="ORF">H0E87_007252</name>
</gene>
<comment type="caution">
    <text evidence="1">The sequence shown here is derived from an EMBL/GenBank/DDBJ whole genome shotgun (WGS) entry which is preliminary data.</text>
</comment>
<feature type="non-terminal residue" evidence="1">
    <location>
        <position position="1"/>
    </location>
</feature>
<accession>A0A8T2Z9S0</accession>
<sequence length="65" mass="7151">ALEELRAKAQQKGSLGGSGLKKSVYSALMSTVDEEDDITIPHDFILFAEFLRTLMRKPGILAIVM</sequence>
<evidence type="ECO:0000313" key="1">
    <source>
        <dbReference type="EMBL" id="KAH8514344.1"/>
    </source>
</evidence>
<proteinExistence type="predicted"/>
<keyword evidence="2" id="KW-1185">Reference proteome</keyword>
<dbReference type="AlphaFoldDB" id="A0A8T2Z9S0"/>
<dbReference type="EMBL" id="JACEGQ020000003">
    <property type="protein sequence ID" value="KAH8514344.1"/>
    <property type="molecule type" value="Genomic_DNA"/>
</dbReference>
<reference evidence="1" key="1">
    <citation type="journal article" date="2021" name="J. Hered.">
        <title>Genome Assembly of Salicaceae Populus deltoides (Eastern Cottonwood) I-69 Based on Nanopore Sequencing and Hi-C Technologies.</title>
        <authorList>
            <person name="Bai S."/>
            <person name="Wu H."/>
            <person name="Zhang J."/>
            <person name="Pan Z."/>
            <person name="Zhao W."/>
            <person name="Li Z."/>
            <person name="Tong C."/>
        </authorList>
    </citation>
    <scope>NUCLEOTIDE SEQUENCE</scope>
    <source>
        <tissue evidence="1">Leaf</tissue>
    </source>
</reference>
<dbReference type="InterPro" id="IPR015157">
    <property type="entry name" value="TMA7"/>
</dbReference>
<organism evidence="1 2">
    <name type="scientific">Populus deltoides</name>
    <name type="common">Eastern poplar</name>
    <name type="synonym">Eastern cottonwood</name>
    <dbReference type="NCBI Taxonomy" id="3696"/>
    <lineage>
        <taxon>Eukaryota</taxon>
        <taxon>Viridiplantae</taxon>
        <taxon>Streptophyta</taxon>
        <taxon>Embryophyta</taxon>
        <taxon>Tracheophyta</taxon>
        <taxon>Spermatophyta</taxon>
        <taxon>Magnoliopsida</taxon>
        <taxon>eudicotyledons</taxon>
        <taxon>Gunneridae</taxon>
        <taxon>Pentapetalae</taxon>
        <taxon>rosids</taxon>
        <taxon>fabids</taxon>
        <taxon>Malpighiales</taxon>
        <taxon>Salicaceae</taxon>
        <taxon>Saliceae</taxon>
        <taxon>Populus</taxon>
    </lineage>
</organism>
<name>A0A8T2Z9S0_POPDE</name>
<dbReference type="Pfam" id="PF09072">
    <property type="entry name" value="TMA7"/>
    <property type="match status" value="1"/>
</dbReference>
<protein>
    <submittedName>
        <fullName evidence="1">Uncharacterized protein</fullName>
    </submittedName>
</protein>
<evidence type="ECO:0000313" key="2">
    <source>
        <dbReference type="Proteomes" id="UP000807159"/>
    </source>
</evidence>
<dbReference type="Proteomes" id="UP000807159">
    <property type="component" value="Chromosome 3"/>
</dbReference>